<accession>M1V9R4</accession>
<dbReference type="PANTHER" id="PTHR46438:SF7">
    <property type="entry name" value="ALPHA_BETA-HYDROLASES SUPERFAMILY PROTEIN"/>
    <property type="match status" value="1"/>
</dbReference>
<dbReference type="OMA" id="CAQRTMD"/>
<proteinExistence type="predicted"/>
<dbReference type="InterPro" id="IPR000073">
    <property type="entry name" value="AB_hydrolase_1"/>
</dbReference>
<keyword evidence="1" id="KW-0472">Membrane</keyword>
<dbReference type="AlphaFoldDB" id="M1V9R4"/>
<dbReference type="KEGG" id="cme:CYME_CMP032C"/>
<evidence type="ECO:0000259" key="2">
    <source>
        <dbReference type="Pfam" id="PF12697"/>
    </source>
</evidence>
<dbReference type="Pfam" id="PF12697">
    <property type="entry name" value="Abhydrolase_6"/>
    <property type="match status" value="1"/>
</dbReference>
<dbReference type="Proteomes" id="UP000007014">
    <property type="component" value="Chromosome 16"/>
</dbReference>
<dbReference type="GeneID" id="16995850"/>
<reference evidence="3 4" key="2">
    <citation type="journal article" date="2007" name="BMC Biol.">
        <title>A 100%-complete sequence reveals unusually simple genomic features in the hot-spring red alga Cyanidioschyzon merolae.</title>
        <authorList>
            <person name="Nozaki H."/>
            <person name="Takano H."/>
            <person name="Misumi O."/>
            <person name="Terasawa K."/>
            <person name="Matsuzaki M."/>
            <person name="Maruyama S."/>
            <person name="Nishida K."/>
            <person name="Yagisawa F."/>
            <person name="Yoshida Y."/>
            <person name="Fujiwara T."/>
            <person name="Takio S."/>
            <person name="Tamura K."/>
            <person name="Chung S.J."/>
            <person name="Nakamura S."/>
            <person name="Kuroiwa H."/>
            <person name="Tanaka K."/>
            <person name="Sato N."/>
            <person name="Kuroiwa T."/>
        </authorList>
    </citation>
    <scope>NUCLEOTIDE SEQUENCE [LARGE SCALE GENOMIC DNA]</scope>
    <source>
        <strain evidence="3 4">10D</strain>
    </source>
</reference>
<evidence type="ECO:0000313" key="4">
    <source>
        <dbReference type="Proteomes" id="UP000007014"/>
    </source>
</evidence>
<dbReference type="Gene3D" id="3.40.50.1820">
    <property type="entry name" value="alpha/beta hydrolase"/>
    <property type="match status" value="1"/>
</dbReference>
<dbReference type="SUPFAM" id="SSF53474">
    <property type="entry name" value="alpha/beta-Hydrolases"/>
    <property type="match status" value="1"/>
</dbReference>
<dbReference type="eggNOG" id="KOG1454">
    <property type="taxonomic scope" value="Eukaryota"/>
</dbReference>
<evidence type="ECO:0000313" key="3">
    <source>
        <dbReference type="EMBL" id="BAM81699.1"/>
    </source>
</evidence>
<dbReference type="InterPro" id="IPR029058">
    <property type="entry name" value="AB_hydrolase_fold"/>
</dbReference>
<dbReference type="GO" id="GO:0015994">
    <property type="term" value="P:chlorophyll metabolic process"/>
    <property type="evidence" value="ECO:0007669"/>
    <property type="project" value="TreeGrafter"/>
</dbReference>
<dbReference type="RefSeq" id="XP_005537735.1">
    <property type="nucleotide sequence ID" value="XM_005537678.1"/>
</dbReference>
<dbReference type="GO" id="GO:0047746">
    <property type="term" value="F:chlorophyllase activity"/>
    <property type="evidence" value="ECO:0007669"/>
    <property type="project" value="TreeGrafter"/>
</dbReference>
<dbReference type="EMBL" id="AP006498">
    <property type="protein sequence ID" value="BAM81699.1"/>
    <property type="molecule type" value="Genomic_DNA"/>
</dbReference>
<feature type="transmembrane region" description="Helical" evidence="1">
    <location>
        <begin position="90"/>
        <end position="109"/>
    </location>
</feature>
<reference evidence="3 4" key="1">
    <citation type="journal article" date="2004" name="Nature">
        <title>Genome sequence of the ultrasmall unicellular red alga Cyanidioschyzon merolae 10D.</title>
        <authorList>
            <person name="Matsuzaki M."/>
            <person name="Misumi O."/>
            <person name="Shin-i T."/>
            <person name="Maruyama S."/>
            <person name="Takahara M."/>
            <person name="Miyagishima S."/>
            <person name="Mori T."/>
            <person name="Nishida K."/>
            <person name="Yagisawa F."/>
            <person name="Nishida K."/>
            <person name="Yoshida Y."/>
            <person name="Nishimura Y."/>
            <person name="Nakao S."/>
            <person name="Kobayashi T."/>
            <person name="Momoyama Y."/>
            <person name="Higashiyama T."/>
            <person name="Minoda A."/>
            <person name="Sano M."/>
            <person name="Nomoto H."/>
            <person name="Oishi K."/>
            <person name="Hayashi H."/>
            <person name="Ohta F."/>
            <person name="Nishizaka S."/>
            <person name="Haga S."/>
            <person name="Miura S."/>
            <person name="Morishita T."/>
            <person name="Kabeya Y."/>
            <person name="Terasawa K."/>
            <person name="Suzuki Y."/>
            <person name="Ishii Y."/>
            <person name="Asakawa S."/>
            <person name="Takano H."/>
            <person name="Ohta N."/>
            <person name="Kuroiwa H."/>
            <person name="Tanaka K."/>
            <person name="Shimizu N."/>
            <person name="Sugano S."/>
            <person name="Sato N."/>
            <person name="Nozaki H."/>
            <person name="Ogasawara N."/>
            <person name="Kohara Y."/>
            <person name="Kuroiwa T."/>
        </authorList>
    </citation>
    <scope>NUCLEOTIDE SEQUENCE [LARGE SCALE GENOMIC DNA]</scope>
    <source>
        <strain evidence="3 4">10D</strain>
    </source>
</reference>
<dbReference type="OrthoDB" id="408373at2759"/>
<keyword evidence="4" id="KW-1185">Reference proteome</keyword>
<dbReference type="PANTHER" id="PTHR46438">
    <property type="entry name" value="ALPHA/BETA-HYDROLASES SUPERFAMILY PROTEIN"/>
    <property type="match status" value="1"/>
</dbReference>
<dbReference type="HOGENOM" id="CLU_020336_13_4_1"/>
<protein>
    <recommendedName>
        <fullName evidence="2">AB hydrolase-1 domain-containing protein</fullName>
    </recommendedName>
</protein>
<feature type="transmembrane region" description="Helical" evidence="1">
    <location>
        <begin position="12"/>
        <end position="31"/>
    </location>
</feature>
<keyword evidence="1" id="KW-1133">Transmembrane helix</keyword>
<dbReference type="Gramene" id="CMP032CT">
    <property type="protein sequence ID" value="CMP032CT"/>
    <property type="gene ID" value="CMP032C"/>
</dbReference>
<feature type="domain" description="AB hydrolase-1" evidence="2">
    <location>
        <begin position="11"/>
        <end position="233"/>
    </location>
</feature>
<keyword evidence="1" id="KW-0812">Transmembrane</keyword>
<dbReference type="GO" id="GO:0009507">
    <property type="term" value="C:chloroplast"/>
    <property type="evidence" value="ECO:0007669"/>
    <property type="project" value="TreeGrafter"/>
</dbReference>
<evidence type="ECO:0000256" key="1">
    <source>
        <dbReference type="SAM" id="Phobius"/>
    </source>
</evidence>
<name>M1V9R4_CYAM1</name>
<gene>
    <name evidence="3" type="ORF">CYME_CMP032C</name>
</gene>
<sequence>MDRRYDDSPHRWVICGNSIGGLIALMTGVMLQHRQVTTSSIVAADNPIDTMKHYPKEERQRDRLAGLVLLNCAGGLTGIRFSELSPIGAALWWLFTTIFFRSPLVYWLFERIRRPASLRQTLRQIYRNAEAITEELIEILRAPAHDDGARDVFAAVLRGDAGPTPRELLQQLSPEKQVLVLWGRDDPWTPFDRGLHPGTAFPNWVPVPTQLRLICIEDCGHCPHDDAPERVNAEMCTFLRELWLVEQDRRGQQTSDL</sequence>
<organism evidence="3 4">
    <name type="scientific">Cyanidioschyzon merolae (strain NIES-3377 / 10D)</name>
    <name type="common">Unicellular red alga</name>
    <dbReference type="NCBI Taxonomy" id="280699"/>
    <lineage>
        <taxon>Eukaryota</taxon>
        <taxon>Rhodophyta</taxon>
        <taxon>Bangiophyceae</taxon>
        <taxon>Cyanidiales</taxon>
        <taxon>Cyanidiaceae</taxon>
        <taxon>Cyanidioschyzon</taxon>
    </lineage>
</organism>
<dbReference type="STRING" id="280699.M1V9R4"/>